<comment type="caution">
    <text evidence="1">The sequence shown here is derived from an EMBL/GenBank/DDBJ whole genome shotgun (WGS) entry which is preliminary data.</text>
</comment>
<gene>
    <name evidence="1" type="ORF">KN815_18375</name>
</gene>
<dbReference type="Proteomes" id="UP000720508">
    <property type="component" value="Unassembled WGS sequence"/>
</dbReference>
<evidence type="ECO:0000313" key="1">
    <source>
        <dbReference type="EMBL" id="MBU3865969.1"/>
    </source>
</evidence>
<sequence>MTGKLHKELFLNLKQRKLATSTGFFALVLALSTTFTGCSQEKRSYQLPSTFCGIHEKESLYAPIFPPGDKLKQNSLRALKGVEESERCDYYIDGYVKITVNGDWYDKTLTPQPTLTSLIAEHGNYKPRRVPGKHSAATWPYGAVSLVECPNSEYRANLYSLSIYSDAIKDHDESHRVLGNLIQSYTSKVLKILPCEDGEKARS</sequence>
<evidence type="ECO:0000313" key="2">
    <source>
        <dbReference type="Proteomes" id="UP000720508"/>
    </source>
</evidence>
<accession>A0ABS6CGJ8</accession>
<protein>
    <recommendedName>
        <fullName evidence="3">Lipoprotein</fullName>
    </recommendedName>
</protein>
<organism evidence="1 2">
    <name type="scientific">Streptomyces niphimycinicus</name>
    <dbReference type="NCBI Taxonomy" id="2842201"/>
    <lineage>
        <taxon>Bacteria</taxon>
        <taxon>Bacillati</taxon>
        <taxon>Actinomycetota</taxon>
        <taxon>Actinomycetes</taxon>
        <taxon>Kitasatosporales</taxon>
        <taxon>Streptomycetaceae</taxon>
        <taxon>Streptomyces</taxon>
    </lineage>
</organism>
<reference evidence="1 2" key="1">
    <citation type="submission" date="2021-06" db="EMBL/GenBank/DDBJ databases">
        <authorList>
            <person name="Pan X."/>
        </authorList>
    </citation>
    <scope>NUCLEOTIDE SEQUENCE [LARGE SCALE GENOMIC DNA]</scope>
    <source>
        <strain evidence="1 2">4503</strain>
    </source>
</reference>
<proteinExistence type="predicted"/>
<evidence type="ECO:0008006" key="3">
    <source>
        <dbReference type="Google" id="ProtNLM"/>
    </source>
</evidence>
<keyword evidence="2" id="KW-1185">Reference proteome</keyword>
<name>A0ABS6CGJ8_9ACTN</name>
<dbReference type="RefSeq" id="WP_216343020.1">
    <property type="nucleotide sequence ID" value="NZ_JAHLEM010000191.1"/>
</dbReference>
<dbReference type="EMBL" id="JAHLEM010000191">
    <property type="protein sequence ID" value="MBU3865969.1"/>
    <property type="molecule type" value="Genomic_DNA"/>
</dbReference>